<reference evidence="3" key="3">
    <citation type="submission" date="2020-12" db="UniProtKB">
        <authorList>
            <consortium name="EnsemblPlants"/>
        </authorList>
    </citation>
    <scope>IDENTIFICATION</scope>
</reference>
<dbReference type="Proteomes" id="UP000006727">
    <property type="component" value="Chromosome 10"/>
</dbReference>
<dbReference type="Gramene" id="Pp3c10_15850V3.1">
    <property type="protein sequence ID" value="PAC:32900354.CDS.1"/>
    <property type="gene ID" value="Pp3c10_15850"/>
</dbReference>
<feature type="compositionally biased region" description="Basic residues" evidence="1">
    <location>
        <begin position="15"/>
        <end position="28"/>
    </location>
</feature>
<reference evidence="2 4" key="1">
    <citation type="journal article" date="2008" name="Science">
        <title>The Physcomitrella genome reveals evolutionary insights into the conquest of land by plants.</title>
        <authorList>
            <person name="Rensing S."/>
            <person name="Lang D."/>
            <person name="Zimmer A."/>
            <person name="Terry A."/>
            <person name="Salamov A."/>
            <person name="Shapiro H."/>
            <person name="Nishiyama T."/>
            <person name="Perroud P.-F."/>
            <person name="Lindquist E."/>
            <person name="Kamisugi Y."/>
            <person name="Tanahashi T."/>
            <person name="Sakakibara K."/>
            <person name="Fujita T."/>
            <person name="Oishi K."/>
            <person name="Shin-I T."/>
            <person name="Kuroki Y."/>
            <person name="Toyoda A."/>
            <person name="Suzuki Y."/>
            <person name="Hashimoto A."/>
            <person name="Yamaguchi K."/>
            <person name="Sugano A."/>
            <person name="Kohara Y."/>
            <person name="Fujiyama A."/>
            <person name="Anterola A."/>
            <person name="Aoki S."/>
            <person name="Ashton N."/>
            <person name="Barbazuk W.B."/>
            <person name="Barker E."/>
            <person name="Bennetzen J."/>
            <person name="Bezanilla M."/>
            <person name="Blankenship R."/>
            <person name="Cho S.H."/>
            <person name="Dutcher S."/>
            <person name="Estelle M."/>
            <person name="Fawcett J.A."/>
            <person name="Gundlach H."/>
            <person name="Hanada K."/>
            <person name="Heyl A."/>
            <person name="Hicks K.A."/>
            <person name="Hugh J."/>
            <person name="Lohr M."/>
            <person name="Mayer K."/>
            <person name="Melkozernov A."/>
            <person name="Murata T."/>
            <person name="Nelson D."/>
            <person name="Pils B."/>
            <person name="Prigge M."/>
            <person name="Reiss B."/>
            <person name="Renner T."/>
            <person name="Rombauts S."/>
            <person name="Rushton P."/>
            <person name="Sanderfoot A."/>
            <person name="Schween G."/>
            <person name="Shiu S.-H."/>
            <person name="Stueber K."/>
            <person name="Theodoulou F.L."/>
            <person name="Tu H."/>
            <person name="Van de Peer Y."/>
            <person name="Verrier P.J."/>
            <person name="Waters E."/>
            <person name="Wood A."/>
            <person name="Yang L."/>
            <person name="Cove D."/>
            <person name="Cuming A."/>
            <person name="Hasebe M."/>
            <person name="Lucas S."/>
            <person name="Mishler D.B."/>
            <person name="Reski R."/>
            <person name="Grigoriev I."/>
            <person name="Quatrano R.S."/>
            <person name="Boore J.L."/>
        </authorList>
    </citation>
    <scope>NUCLEOTIDE SEQUENCE [LARGE SCALE GENOMIC DNA]</scope>
    <source>
        <strain evidence="3 4">cv. Gransden 2004</strain>
    </source>
</reference>
<dbReference type="PaxDb" id="3218-PP1S145_108V6.1"/>
<dbReference type="AlphaFoldDB" id="A0A2K1JZ64"/>
<evidence type="ECO:0000313" key="3">
    <source>
        <dbReference type="EnsemblPlants" id="PAC:32900354.CDS.1"/>
    </source>
</evidence>
<reference evidence="2 4" key="2">
    <citation type="journal article" date="2018" name="Plant J.">
        <title>The Physcomitrella patens chromosome-scale assembly reveals moss genome structure and evolution.</title>
        <authorList>
            <person name="Lang D."/>
            <person name="Ullrich K.K."/>
            <person name="Murat F."/>
            <person name="Fuchs J."/>
            <person name="Jenkins J."/>
            <person name="Haas F.B."/>
            <person name="Piednoel M."/>
            <person name="Gundlach H."/>
            <person name="Van Bel M."/>
            <person name="Meyberg R."/>
            <person name="Vives C."/>
            <person name="Morata J."/>
            <person name="Symeonidi A."/>
            <person name="Hiss M."/>
            <person name="Muchero W."/>
            <person name="Kamisugi Y."/>
            <person name="Saleh O."/>
            <person name="Blanc G."/>
            <person name="Decker E.L."/>
            <person name="van Gessel N."/>
            <person name="Grimwood J."/>
            <person name="Hayes R.D."/>
            <person name="Graham S.W."/>
            <person name="Gunter L.E."/>
            <person name="McDaniel S.F."/>
            <person name="Hoernstein S.N.W."/>
            <person name="Larsson A."/>
            <person name="Li F.W."/>
            <person name="Perroud P.F."/>
            <person name="Phillips J."/>
            <person name="Ranjan P."/>
            <person name="Rokshar D.S."/>
            <person name="Rothfels C.J."/>
            <person name="Schneider L."/>
            <person name="Shu S."/>
            <person name="Stevenson D.W."/>
            <person name="Thummler F."/>
            <person name="Tillich M."/>
            <person name="Villarreal Aguilar J.C."/>
            <person name="Widiez T."/>
            <person name="Wong G.K."/>
            <person name="Wymore A."/>
            <person name="Zhang Y."/>
            <person name="Zimmer A.D."/>
            <person name="Quatrano R.S."/>
            <person name="Mayer K.F.X."/>
            <person name="Goodstein D."/>
            <person name="Casacuberta J.M."/>
            <person name="Vandepoele K."/>
            <person name="Reski R."/>
            <person name="Cuming A.C."/>
            <person name="Tuskan G.A."/>
            <person name="Maumus F."/>
            <person name="Salse J."/>
            <person name="Schmutz J."/>
            <person name="Rensing S.A."/>
        </authorList>
    </citation>
    <scope>NUCLEOTIDE SEQUENCE [LARGE SCALE GENOMIC DNA]</scope>
    <source>
        <strain evidence="3 4">cv. Gransden 2004</strain>
    </source>
</reference>
<name>A0A2K1JZ64_PHYPA</name>
<dbReference type="InParanoid" id="A0A2K1JZ64"/>
<accession>A0A2K1JZ64</accession>
<protein>
    <submittedName>
        <fullName evidence="2 3">Uncharacterized protein</fullName>
    </submittedName>
</protein>
<proteinExistence type="predicted"/>
<keyword evidence="4" id="KW-1185">Reference proteome</keyword>
<evidence type="ECO:0000313" key="4">
    <source>
        <dbReference type="Proteomes" id="UP000006727"/>
    </source>
</evidence>
<gene>
    <name evidence="2" type="ORF">PHYPA_013935</name>
</gene>
<feature type="region of interest" description="Disordered" evidence="1">
    <location>
        <begin position="1"/>
        <end position="33"/>
    </location>
</feature>
<evidence type="ECO:0000313" key="2">
    <source>
        <dbReference type="EMBL" id="PNR46815.1"/>
    </source>
</evidence>
<organism evidence="2">
    <name type="scientific">Physcomitrium patens</name>
    <name type="common">Spreading-leaved earth moss</name>
    <name type="synonym">Physcomitrella patens</name>
    <dbReference type="NCBI Taxonomy" id="3218"/>
    <lineage>
        <taxon>Eukaryota</taxon>
        <taxon>Viridiplantae</taxon>
        <taxon>Streptophyta</taxon>
        <taxon>Embryophyta</taxon>
        <taxon>Bryophyta</taxon>
        <taxon>Bryophytina</taxon>
        <taxon>Bryopsida</taxon>
        <taxon>Funariidae</taxon>
        <taxon>Funariales</taxon>
        <taxon>Funariaceae</taxon>
        <taxon>Physcomitrium</taxon>
    </lineage>
</organism>
<dbReference type="EMBL" id="ABEU02000010">
    <property type="protein sequence ID" value="PNR46815.1"/>
    <property type="molecule type" value="Genomic_DNA"/>
</dbReference>
<dbReference type="EnsemblPlants" id="Pp3c10_15850V3.1">
    <property type="protein sequence ID" value="PAC:32900354.CDS.1"/>
    <property type="gene ID" value="Pp3c10_15850"/>
</dbReference>
<sequence length="110" mass="12340">MEWVGDGGVGQGTHNPRKNPHHHPHGNRRKEQAFGQVTIKNVHLIGIGTVHNAQRIVELVPPQLSVQRHWQLDGVKLHHLAHFNVLSKPWKLCQTICEAALSALGILWNV</sequence>
<evidence type="ECO:0000256" key="1">
    <source>
        <dbReference type="SAM" id="MobiDB-lite"/>
    </source>
</evidence>
<feature type="compositionally biased region" description="Gly residues" evidence="1">
    <location>
        <begin position="1"/>
        <end position="11"/>
    </location>
</feature>